<dbReference type="Proteomes" id="UP001142374">
    <property type="component" value="Unassembled WGS sequence"/>
</dbReference>
<evidence type="ECO:0000313" key="2">
    <source>
        <dbReference type="Proteomes" id="UP001142374"/>
    </source>
</evidence>
<dbReference type="AlphaFoldDB" id="A0A9X2RNB8"/>
<evidence type="ECO:0000313" key="1">
    <source>
        <dbReference type="EMBL" id="MCQ8771839.1"/>
    </source>
</evidence>
<keyword evidence="1" id="KW-0560">Oxidoreductase</keyword>
<protein>
    <submittedName>
        <fullName evidence="1">Antibiotic biosynthesis monooxygenase</fullName>
    </submittedName>
</protein>
<dbReference type="GO" id="GO:0004497">
    <property type="term" value="F:monooxygenase activity"/>
    <property type="evidence" value="ECO:0007669"/>
    <property type="project" value="UniProtKB-KW"/>
</dbReference>
<dbReference type="EMBL" id="JANIID010000017">
    <property type="protein sequence ID" value="MCQ8771839.1"/>
    <property type="molecule type" value="Genomic_DNA"/>
</dbReference>
<reference evidence="1" key="1">
    <citation type="submission" date="2022-06" db="EMBL/GenBank/DDBJ databases">
        <title>WGS of actinobacteria.</title>
        <authorList>
            <person name="Thawai C."/>
        </authorList>
    </citation>
    <scope>NUCLEOTIDE SEQUENCE</scope>
    <source>
        <strain evidence="1">AA8</strain>
    </source>
</reference>
<dbReference type="RefSeq" id="WP_168096873.1">
    <property type="nucleotide sequence ID" value="NZ_JAATER010000854.1"/>
</dbReference>
<keyword evidence="2" id="KW-1185">Reference proteome</keyword>
<proteinExistence type="predicted"/>
<comment type="caution">
    <text evidence="1">The sequence shown here is derived from an EMBL/GenBank/DDBJ whole genome shotgun (WGS) entry which is preliminary data.</text>
</comment>
<dbReference type="Gene3D" id="3.30.70.100">
    <property type="match status" value="2"/>
</dbReference>
<keyword evidence="1" id="KW-0503">Monooxygenase</keyword>
<sequence>MTRIASLQHPDTGITFISRWITGSAERTRAAADALLEVSAADAPEVQLATHVFEDVDGAGLFIYGQWTSAEDHLAFVREGRSERVARIDARVPGIERPGLERTHLYRSAVVGADGEADLFVVTGHDTGGGPGEQRAWADARAAALADAGHEGLLAAHFHLTVDGERAVEVAEWSAAAGEADLEAAHGPRAPHSRYRFYGPARA</sequence>
<organism evidence="1 2">
    <name type="scientific">Streptomyces telluris</name>
    <dbReference type="NCBI Taxonomy" id="2720021"/>
    <lineage>
        <taxon>Bacteria</taxon>
        <taxon>Bacillati</taxon>
        <taxon>Actinomycetota</taxon>
        <taxon>Actinomycetes</taxon>
        <taxon>Kitasatosporales</taxon>
        <taxon>Streptomycetaceae</taxon>
        <taxon>Streptomyces</taxon>
    </lineage>
</organism>
<gene>
    <name evidence="1" type="ORF">NQU55_19010</name>
</gene>
<name>A0A9X2RNB8_9ACTN</name>
<accession>A0A9X2RNB8</accession>